<dbReference type="PANTHER" id="PTHR43806:SF11">
    <property type="entry name" value="CEREVISIN-RELATED"/>
    <property type="match status" value="1"/>
</dbReference>
<dbReference type="PRINTS" id="PR00723">
    <property type="entry name" value="SUBTILISIN"/>
</dbReference>
<dbReference type="Gene3D" id="3.40.50.200">
    <property type="entry name" value="Peptidase S8/S53 domain"/>
    <property type="match status" value="1"/>
</dbReference>
<evidence type="ECO:0000313" key="8">
    <source>
        <dbReference type="EMBL" id="MFC7269541.1"/>
    </source>
</evidence>
<accession>A0ABW2HG27</accession>
<dbReference type="InterPro" id="IPR050131">
    <property type="entry name" value="Peptidase_S8_subtilisin-like"/>
</dbReference>
<proteinExistence type="inferred from homology"/>
<dbReference type="Proteomes" id="UP001596507">
    <property type="component" value="Unassembled WGS sequence"/>
</dbReference>
<comment type="similarity">
    <text evidence="1 5 6">Belongs to the peptidase S8 family.</text>
</comment>
<feature type="active site" description="Charge relay system" evidence="5">
    <location>
        <position position="153"/>
    </location>
</feature>
<evidence type="ECO:0000256" key="6">
    <source>
        <dbReference type="RuleBase" id="RU003355"/>
    </source>
</evidence>
<comment type="caution">
    <text evidence="8">The sequence shown here is derived from an EMBL/GenBank/DDBJ whole genome shotgun (WGS) entry which is preliminary data.</text>
</comment>
<keyword evidence="2 5" id="KW-0645">Protease</keyword>
<dbReference type="PANTHER" id="PTHR43806">
    <property type="entry name" value="PEPTIDASE S8"/>
    <property type="match status" value="1"/>
</dbReference>
<dbReference type="PROSITE" id="PS51892">
    <property type="entry name" value="SUBTILASE"/>
    <property type="match status" value="1"/>
</dbReference>
<evidence type="ECO:0000259" key="7">
    <source>
        <dbReference type="Pfam" id="PF00082"/>
    </source>
</evidence>
<organism evidence="8 9">
    <name type="scientific">Microbacterium fluvii</name>
    <dbReference type="NCBI Taxonomy" id="415215"/>
    <lineage>
        <taxon>Bacteria</taxon>
        <taxon>Bacillati</taxon>
        <taxon>Actinomycetota</taxon>
        <taxon>Actinomycetes</taxon>
        <taxon>Micrococcales</taxon>
        <taxon>Microbacteriaceae</taxon>
        <taxon>Microbacterium</taxon>
    </lineage>
</organism>
<evidence type="ECO:0000256" key="4">
    <source>
        <dbReference type="ARBA" id="ARBA00022825"/>
    </source>
</evidence>
<dbReference type="InterPro" id="IPR015500">
    <property type="entry name" value="Peptidase_S8_subtilisin-rel"/>
</dbReference>
<evidence type="ECO:0000313" key="9">
    <source>
        <dbReference type="Proteomes" id="UP001596507"/>
    </source>
</evidence>
<dbReference type="PROSITE" id="PS00137">
    <property type="entry name" value="SUBTILASE_HIS"/>
    <property type="match status" value="1"/>
</dbReference>
<dbReference type="PROSITE" id="PS00136">
    <property type="entry name" value="SUBTILASE_ASP"/>
    <property type="match status" value="1"/>
</dbReference>
<dbReference type="InterPro" id="IPR000209">
    <property type="entry name" value="Peptidase_S8/S53_dom"/>
</dbReference>
<dbReference type="RefSeq" id="WP_262874476.1">
    <property type="nucleotide sequence ID" value="NZ_BAABKW010000001.1"/>
</dbReference>
<dbReference type="Pfam" id="PF00082">
    <property type="entry name" value="Peptidase_S8"/>
    <property type="match status" value="1"/>
</dbReference>
<protein>
    <submittedName>
        <fullName evidence="8">S8 family serine peptidase</fullName>
    </submittedName>
</protein>
<gene>
    <name evidence="8" type="ORF">ACFQRL_11265</name>
</gene>
<evidence type="ECO:0000256" key="3">
    <source>
        <dbReference type="ARBA" id="ARBA00022801"/>
    </source>
</evidence>
<dbReference type="EMBL" id="JBHTBE010000003">
    <property type="protein sequence ID" value="MFC7269541.1"/>
    <property type="molecule type" value="Genomic_DNA"/>
</dbReference>
<dbReference type="InterPro" id="IPR023828">
    <property type="entry name" value="Peptidase_S8_Ser-AS"/>
</dbReference>
<dbReference type="InterPro" id="IPR036852">
    <property type="entry name" value="Peptidase_S8/S53_dom_sf"/>
</dbReference>
<feature type="domain" description="Peptidase S8/S53" evidence="7">
    <location>
        <begin position="145"/>
        <end position="398"/>
    </location>
</feature>
<sequence>MKPHATIRLREGVAHRDVGSWLTAIADPSAAGPSFHPDIDRVLATWPGGVLVAHEHDPAGTAGWSEQEKIAGLDRIFRVVALADRPWTAEFLARLRELPVVERVEDGLVSSVPLPLATASSTTPSDWAGRMLGLDDAHAVTRGDRDVVIAVLDTGVDLDHEQYRERLMPGFDFVDILDGAEAFLGDALEADADPSDPGVGHGSHVTGILVARGAGRMPTGVAPGCRVLPVRVLGALMQDGRNIGAGLVDNINTGIKWAVDHGADVINMSLGIRREGGGLPHVDVIRYALAKGVVVVAAAGNDGADTLYYPGALPGVVAVGAVGRDGSVATYSTWGAQVDLVAPGTEIWSTWLDGGYAFATGTSQATPFVAGAAALCRSLDGGARLGAGQVARILSASADREGTRFKTPQAGAGLLNIPDALRLAAHRIDTARAPSRARRELIPV</sequence>
<evidence type="ECO:0000256" key="2">
    <source>
        <dbReference type="ARBA" id="ARBA00022670"/>
    </source>
</evidence>
<reference evidence="9" key="1">
    <citation type="journal article" date="2019" name="Int. J. Syst. Evol. Microbiol.">
        <title>The Global Catalogue of Microorganisms (GCM) 10K type strain sequencing project: providing services to taxonomists for standard genome sequencing and annotation.</title>
        <authorList>
            <consortium name="The Broad Institute Genomics Platform"/>
            <consortium name="The Broad Institute Genome Sequencing Center for Infectious Disease"/>
            <person name="Wu L."/>
            <person name="Ma J."/>
        </authorList>
    </citation>
    <scope>NUCLEOTIDE SEQUENCE [LARGE SCALE GENOMIC DNA]</scope>
    <source>
        <strain evidence="9">CGMCC 1.15772</strain>
    </source>
</reference>
<keyword evidence="9" id="KW-1185">Reference proteome</keyword>
<dbReference type="InterPro" id="IPR022398">
    <property type="entry name" value="Peptidase_S8_His-AS"/>
</dbReference>
<feature type="active site" description="Charge relay system" evidence="5">
    <location>
        <position position="201"/>
    </location>
</feature>
<dbReference type="InterPro" id="IPR023827">
    <property type="entry name" value="Peptidase_S8_Asp-AS"/>
</dbReference>
<feature type="active site" description="Charge relay system" evidence="5">
    <location>
        <position position="363"/>
    </location>
</feature>
<name>A0ABW2HG27_9MICO</name>
<evidence type="ECO:0000256" key="1">
    <source>
        <dbReference type="ARBA" id="ARBA00011073"/>
    </source>
</evidence>
<evidence type="ECO:0000256" key="5">
    <source>
        <dbReference type="PROSITE-ProRule" id="PRU01240"/>
    </source>
</evidence>
<dbReference type="PROSITE" id="PS00138">
    <property type="entry name" value="SUBTILASE_SER"/>
    <property type="match status" value="1"/>
</dbReference>
<keyword evidence="4 5" id="KW-0720">Serine protease</keyword>
<dbReference type="SUPFAM" id="SSF52743">
    <property type="entry name" value="Subtilisin-like"/>
    <property type="match status" value="1"/>
</dbReference>
<keyword evidence="3 5" id="KW-0378">Hydrolase</keyword>